<dbReference type="Proteomes" id="UP001217325">
    <property type="component" value="Unassembled WGS sequence"/>
</dbReference>
<comment type="caution">
    <text evidence="2">The sequence shown here is derived from an EMBL/GenBank/DDBJ whole genome shotgun (WGS) entry which is preliminary data.</text>
</comment>
<dbReference type="EMBL" id="JARDXE010000010">
    <property type="protein sequence ID" value="MDE8646669.1"/>
    <property type="molecule type" value="Genomic_DNA"/>
</dbReference>
<organism evidence="2 3">
    <name type="scientific">Rhodococcus qingshengii</name>
    <dbReference type="NCBI Taxonomy" id="334542"/>
    <lineage>
        <taxon>Bacteria</taxon>
        <taxon>Bacillati</taxon>
        <taxon>Actinomycetota</taxon>
        <taxon>Actinomycetes</taxon>
        <taxon>Mycobacteriales</taxon>
        <taxon>Nocardiaceae</taxon>
        <taxon>Rhodococcus</taxon>
        <taxon>Rhodococcus erythropolis group</taxon>
    </lineage>
</organism>
<protein>
    <submittedName>
        <fullName evidence="2">Uncharacterized protein</fullName>
    </submittedName>
</protein>
<sequence>MEVLRYLHAQGVIEEQITVMLFDAPCHRPREPTGYRMVLKDGGAIVSLVAPSDAFLVPTSMIVRMHPKRSNGDDKPRGDREELTVTARRIEDEV</sequence>
<reference evidence="2" key="1">
    <citation type="submission" date="2023-02" db="EMBL/GenBank/DDBJ databases">
        <title>A novel hydrolase synthesized by Rhodococcus erythropolis HQ is responsible for the detoxification of Zearalenone.</title>
        <authorList>
            <person name="Hu J."/>
            <person name="Xu J."/>
        </authorList>
    </citation>
    <scope>NUCLEOTIDE SEQUENCE</scope>
    <source>
        <strain evidence="2">HQ</strain>
    </source>
</reference>
<accession>A0AAW6LI86</accession>
<feature type="compositionally biased region" description="Basic and acidic residues" evidence="1">
    <location>
        <begin position="70"/>
        <end position="94"/>
    </location>
</feature>
<dbReference type="AlphaFoldDB" id="A0AAW6LI86"/>
<dbReference type="RefSeq" id="WP_275231940.1">
    <property type="nucleotide sequence ID" value="NZ_JARDXE010000010.1"/>
</dbReference>
<name>A0AAW6LI86_RHOSG</name>
<evidence type="ECO:0000256" key="1">
    <source>
        <dbReference type="SAM" id="MobiDB-lite"/>
    </source>
</evidence>
<gene>
    <name evidence="2" type="ORF">PXH69_17020</name>
</gene>
<proteinExistence type="predicted"/>
<feature type="region of interest" description="Disordered" evidence="1">
    <location>
        <begin position="66"/>
        <end position="94"/>
    </location>
</feature>
<evidence type="ECO:0000313" key="3">
    <source>
        <dbReference type="Proteomes" id="UP001217325"/>
    </source>
</evidence>
<evidence type="ECO:0000313" key="2">
    <source>
        <dbReference type="EMBL" id="MDE8646669.1"/>
    </source>
</evidence>